<evidence type="ECO:0000313" key="2">
    <source>
        <dbReference type="Proteomes" id="UP000565715"/>
    </source>
</evidence>
<evidence type="ECO:0000313" key="1">
    <source>
        <dbReference type="EMBL" id="NKY33739.1"/>
    </source>
</evidence>
<gene>
    <name evidence="1" type="ORF">HGA13_11710</name>
</gene>
<name>A0A846XF03_9NOCA</name>
<dbReference type="EMBL" id="JAAXOO010000002">
    <property type="protein sequence ID" value="NKY33739.1"/>
    <property type="molecule type" value="Genomic_DNA"/>
</dbReference>
<comment type="caution">
    <text evidence="1">The sequence shown here is derived from an EMBL/GenBank/DDBJ whole genome shotgun (WGS) entry which is preliminary data.</text>
</comment>
<protein>
    <submittedName>
        <fullName evidence="1">Uncharacterized protein</fullName>
    </submittedName>
</protein>
<dbReference type="AlphaFoldDB" id="A0A846XF03"/>
<sequence>MSAKTELVRELNGPTAASEMLSDQEIEDLLGLFRSAQQQEKELLIEAVNGMIRFFPPPFKTITRRIMFGDLLER</sequence>
<dbReference type="RefSeq" id="WP_068047178.1">
    <property type="nucleotide sequence ID" value="NZ_JAAXOO010000002.1"/>
</dbReference>
<accession>A0A846XF03</accession>
<dbReference type="Proteomes" id="UP000565715">
    <property type="component" value="Unassembled WGS sequence"/>
</dbReference>
<reference evidence="1 2" key="1">
    <citation type="submission" date="2020-04" db="EMBL/GenBank/DDBJ databases">
        <title>MicrobeNet Type strains.</title>
        <authorList>
            <person name="Nicholson A.C."/>
        </authorList>
    </citation>
    <scope>NUCLEOTIDE SEQUENCE [LARGE SCALE GENOMIC DNA]</scope>
    <source>
        <strain evidence="1 2">DSM 45078</strain>
    </source>
</reference>
<keyword evidence="2" id="KW-1185">Reference proteome</keyword>
<proteinExistence type="predicted"/>
<organism evidence="1 2">
    <name type="scientific">Nocardia speluncae</name>
    <dbReference type="NCBI Taxonomy" id="419477"/>
    <lineage>
        <taxon>Bacteria</taxon>
        <taxon>Bacillati</taxon>
        <taxon>Actinomycetota</taxon>
        <taxon>Actinomycetes</taxon>
        <taxon>Mycobacteriales</taxon>
        <taxon>Nocardiaceae</taxon>
        <taxon>Nocardia</taxon>
    </lineage>
</organism>